<evidence type="ECO:0000313" key="2">
    <source>
        <dbReference type="EMBL" id="MBE4748310.1"/>
    </source>
</evidence>
<protein>
    <submittedName>
        <fullName evidence="2">Uncharacterized protein</fullName>
    </submittedName>
</protein>
<keyword evidence="3" id="KW-1185">Reference proteome</keyword>
<feature type="compositionally biased region" description="Acidic residues" evidence="1">
    <location>
        <begin position="60"/>
        <end position="72"/>
    </location>
</feature>
<comment type="caution">
    <text evidence="2">The sequence shown here is derived from an EMBL/GenBank/DDBJ whole genome shotgun (WGS) entry which is preliminary data.</text>
</comment>
<dbReference type="EMBL" id="JAAIYO010000002">
    <property type="protein sequence ID" value="MBE4748310.1"/>
    <property type="molecule type" value="Genomic_DNA"/>
</dbReference>
<accession>A0ABR9PK81</accession>
<dbReference type="Proteomes" id="UP001516472">
    <property type="component" value="Unassembled WGS sequence"/>
</dbReference>
<evidence type="ECO:0000256" key="1">
    <source>
        <dbReference type="SAM" id="MobiDB-lite"/>
    </source>
</evidence>
<dbReference type="InterPro" id="IPR011042">
    <property type="entry name" value="6-blade_b-propeller_TolB-like"/>
</dbReference>
<organism evidence="2 3">
    <name type="scientific">Corallococcus soli</name>
    <dbReference type="NCBI Taxonomy" id="2710757"/>
    <lineage>
        <taxon>Bacteria</taxon>
        <taxon>Pseudomonadati</taxon>
        <taxon>Myxococcota</taxon>
        <taxon>Myxococcia</taxon>
        <taxon>Myxococcales</taxon>
        <taxon>Cystobacterineae</taxon>
        <taxon>Myxococcaceae</taxon>
        <taxon>Corallococcus</taxon>
    </lineage>
</organism>
<evidence type="ECO:0000313" key="3">
    <source>
        <dbReference type="Proteomes" id="UP001516472"/>
    </source>
</evidence>
<dbReference type="Pfam" id="PF07676">
    <property type="entry name" value="PD40"/>
    <property type="match status" value="2"/>
</dbReference>
<dbReference type="InterPro" id="IPR011659">
    <property type="entry name" value="WD40"/>
</dbReference>
<gene>
    <name evidence="2" type="ORF">G4177_09005</name>
</gene>
<dbReference type="SUPFAM" id="SSF82171">
    <property type="entry name" value="DPP6 N-terminal domain-like"/>
    <property type="match status" value="1"/>
</dbReference>
<feature type="region of interest" description="Disordered" evidence="1">
    <location>
        <begin position="59"/>
        <end position="96"/>
    </location>
</feature>
<dbReference type="RefSeq" id="WP_193347728.1">
    <property type="nucleotide sequence ID" value="NZ_CBCSIP010000536.1"/>
</dbReference>
<dbReference type="PROSITE" id="PS51257">
    <property type="entry name" value="PROKAR_LIPOPROTEIN"/>
    <property type="match status" value="1"/>
</dbReference>
<proteinExistence type="predicted"/>
<reference evidence="2 3" key="1">
    <citation type="submission" date="2020-02" db="EMBL/GenBank/DDBJ databases">
        <authorList>
            <person name="Babadi Z.K."/>
            <person name="Risdian C."/>
            <person name="Ebrahimipour G.H."/>
            <person name="Wink J."/>
        </authorList>
    </citation>
    <scope>NUCLEOTIDE SEQUENCE [LARGE SCALE GENOMIC DNA]</scope>
    <source>
        <strain evidence="2 3">ZKHCc1 1396</strain>
    </source>
</reference>
<name>A0ABR9PK81_9BACT</name>
<dbReference type="Gene3D" id="2.120.10.30">
    <property type="entry name" value="TolB, C-terminal domain"/>
    <property type="match status" value="2"/>
</dbReference>
<sequence length="490" mass="50088">MTKRVVWGALFGALTMLATGCGDECVDQFDCRDKGTPPEGQVYICNADNKCELRTLTPEPEVDAGTEEDAGTEVDAGTDAGTEVDAGTDAGTEVDAGTDAGMGMTVAKGGACTATTECMAGLFCEAATCQALHVAMTGADGGTRAIVARFDTPGMTSLSEDAVDSAYPRFGPGGTQVAFVQGAVTAAAGELAVRALPLAAGAPTVLTTGAAAGNARIRYMEWEPGNAIAWVRGSSGISTITTAQGAAPTQATANGTFPDFGPNGVDYAYSAAGAGISVSTNNAPPAPLAGSPTSAEQPHYNRVTSQLLFLANPDGKTVNFGAEATPILKLYSLPVTGGGTLQTLADATSEPVTGGTLESYIANPNWAPDGSWVAYVRAYYQLIGTAATLCGNVSATECGTTPGNVLFLQRVNTTTGAPEGAAVSFENEATLPSFSPDGQYLAYVKGGQLTVQKLDPVAGTKVDPAIVHPKDTYTVLTNEGDDHRPRWQPR</sequence>